<name>A0A023G5F3_AMBTT</name>
<dbReference type="AlphaFoldDB" id="A0A023G5F3"/>
<feature type="signal peptide" evidence="1">
    <location>
        <begin position="1"/>
        <end position="22"/>
    </location>
</feature>
<evidence type="ECO:0000313" key="2">
    <source>
        <dbReference type="EMBL" id="JAC28098.1"/>
    </source>
</evidence>
<feature type="chain" id="PRO_5001516511" evidence="1">
    <location>
        <begin position="23"/>
        <end position="200"/>
    </location>
</feature>
<proteinExistence type="evidence at transcript level"/>
<reference evidence="2" key="1">
    <citation type="submission" date="2014-03" db="EMBL/GenBank/DDBJ databases">
        <title>The sialotranscriptome of Amblyomma triste, Amblyomma parvum and Amblyomma cajennense ticks, uncovered by 454-based RNA-seq.</title>
        <authorList>
            <person name="Garcia G.R."/>
            <person name="Gardinassi L.G."/>
            <person name="Ribeiro J.M."/>
            <person name="Anatriello E."/>
            <person name="Ferreira B.R."/>
            <person name="Moreira H.N."/>
            <person name="Mafra C."/>
            <person name="Olegario M.M."/>
            <person name="Szabo P.J."/>
            <person name="Miranda-Santos I.K."/>
            <person name="Maruyama S.R."/>
        </authorList>
    </citation>
    <scope>NUCLEOTIDE SEQUENCE</scope>
    <source>
        <strain evidence="2">Mato Grasso do Sul</strain>
        <tissue evidence="2">Salivary glands</tissue>
    </source>
</reference>
<organism evidence="2">
    <name type="scientific">Amblyomma triste</name>
    <name type="common">Neotropical tick</name>
    <dbReference type="NCBI Taxonomy" id="251400"/>
    <lineage>
        <taxon>Eukaryota</taxon>
        <taxon>Metazoa</taxon>
        <taxon>Ecdysozoa</taxon>
        <taxon>Arthropoda</taxon>
        <taxon>Chelicerata</taxon>
        <taxon>Arachnida</taxon>
        <taxon>Acari</taxon>
        <taxon>Parasitiformes</taxon>
        <taxon>Ixodida</taxon>
        <taxon>Ixodoidea</taxon>
        <taxon>Ixodidae</taxon>
        <taxon>Amblyomminae</taxon>
        <taxon>Amblyomma</taxon>
    </lineage>
</organism>
<sequence>MDPNLTRAFMLLVCVISSKCVGEESQEEAKKLLTPTKPVKYGLMNEGKPFLGLVSKCITVELVFNSTPYTIPLDFSNSSDNWSTHLYTASISTFPAPEKKQLLFSSQRRKTLLLDYTTTGYNTLIIQIASFWPPHIHISKNAICSAGWQRKQRLRIQKNAHFNWPNRHIVVKSTIGAKSLQKKRRYVWHGCNSCTTTKFL</sequence>
<accession>A0A023G5F3</accession>
<protein>
    <submittedName>
        <fullName evidence="2">Putative secreted protein</fullName>
    </submittedName>
</protein>
<dbReference type="EMBL" id="GBBM01007320">
    <property type="protein sequence ID" value="JAC28098.1"/>
    <property type="molecule type" value="mRNA"/>
</dbReference>
<keyword evidence="1" id="KW-0732">Signal</keyword>
<evidence type="ECO:0000256" key="1">
    <source>
        <dbReference type="SAM" id="SignalP"/>
    </source>
</evidence>